<dbReference type="PANTHER" id="PTHR35024">
    <property type="entry name" value="HYPOTHETICAL CYTOSOLIC PROTEIN"/>
    <property type="match status" value="1"/>
</dbReference>
<accession>A0A1N6WR94</accession>
<dbReference type="Pfam" id="PF04519">
    <property type="entry name" value="Bactofilin"/>
    <property type="match status" value="1"/>
</dbReference>
<proteinExistence type="inferred from homology"/>
<protein>
    <submittedName>
        <fullName evidence="3">Protein CcmA, bactofilin family</fullName>
    </submittedName>
</protein>
<dbReference type="STRING" id="159291.SAMN05920897_11853"/>
<keyword evidence="4" id="KW-1185">Reference proteome</keyword>
<evidence type="ECO:0000313" key="4">
    <source>
        <dbReference type="Proteomes" id="UP000186400"/>
    </source>
</evidence>
<dbReference type="PANTHER" id="PTHR35024:SF4">
    <property type="entry name" value="POLYMER-FORMING CYTOSKELETAL PROTEIN"/>
    <property type="match status" value="1"/>
</dbReference>
<gene>
    <name evidence="3" type="ORF">SAMN05920897_11853</name>
</gene>
<organism evidence="3 4">
    <name type="scientific">Alkalispirochaeta americana</name>
    <dbReference type="NCBI Taxonomy" id="159291"/>
    <lineage>
        <taxon>Bacteria</taxon>
        <taxon>Pseudomonadati</taxon>
        <taxon>Spirochaetota</taxon>
        <taxon>Spirochaetia</taxon>
        <taxon>Spirochaetales</taxon>
        <taxon>Spirochaetaceae</taxon>
        <taxon>Alkalispirochaeta</taxon>
    </lineage>
</organism>
<sequence length="158" mass="16622">MAELRVRTIDESELETVLGEDLEFEGTIEFAEPLLVKGRLSGEIRAKSDLFVAASAEVVADVHAECVSVRGTVRGDVTAAKRLELFSGASLEGNIATPDLVVQSGSTFSGSCRMGSDFPEKSPEKGAAGGGRAPGNAATPESQRQNQEGHRDEASQSE</sequence>
<evidence type="ECO:0000256" key="1">
    <source>
        <dbReference type="ARBA" id="ARBA00044755"/>
    </source>
</evidence>
<dbReference type="InterPro" id="IPR007607">
    <property type="entry name" value="BacA/B"/>
</dbReference>
<comment type="similarity">
    <text evidence="1">Belongs to the bactofilin family.</text>
</comment>
<feature type="region of interest" description="Disordered" evidence="2">
    <location>
        <begin position="111"/>
        <end position="158"/>
    </location>
</feature>
<evidence type="ECO:0000256" key="2">
    <source>
        <dbReference type="SAM" id="MobiDB-lite"/>
    </source>
</evidence>
<reference evidence="3 4" key="1">
    <citation type="submission" date="2017-01" db="EMBL/GenBank/DDBJ databases">
        <authorList>
            <person name="Mah S.A."/>
            <person name="Swanson W.J."/>
            <person name="Moy G.W."/>
            <person name="Vacquier V.D."/>
        </authorList>
    </citation>
    <scope>NUCLEOTIDE SEQUENCE [LARGE SCALE GENOMIC DNA]</scope>
    <source>
        <strain evidence="3 4">ASpG1</strain>
    </source>
</reference>
<dbReference type="AlphaFoldDB" id="A0A1N6WR94"/>
<dbReference type="RefSeq" id="WP_234969110.1">
    <property type="nucleotide sequence ID" value="NZ_FTMS01000018.1"/>
</dbReference>
<name>A0A1N6WR94_9SPIO</name>
<evidence type="ECO:0000313" key="3">
    <source>
        <dbReference type="EMBL" id="SIQ92633.1"/>
    </source>
</evidence>
<dbReference type="EMBL" id="FTMS01000018">
    <property type="protein sequence ID" value="SIQ92633.1"/>
    <property type="molecule type" value="Genomic_DNA"/>
</dbReference>
<dbReference type="Proteomes" id="UP000186400">
    <property type="component" value="Unassembled WGS sequence"/>
</dbReference>
<feature type="compositionally biased region" description="Basic and acidic residues" evidence="2">
    <location>
        <begin position="147"/>
        <end position="158"/>
    </location>
</feature>